<dbReference type="AlphaFoldDB" id="A0A1I3ZY78"/>
<keyword evidence="1" id="KW-0805">Transcription regulation</keyword>
<dbReference type="PANTHER" id="PTHR30055">
    <property type="entry name" value="HTH-TYPE TRANSCRIPTIONAL REGULATOR RUTR"/>
    <property type="match status" value="1"/>
</dbReference>
<evidence type="ECO:0000256" key="3">
    <source>
        <dbReference type="ARBA" id="ARBA00023163"/>
    </source>
</evidence>
<evidence type="ECO:0000256" key="5">
    <source>
        <dbReference type="SAM" id="MobiDB-lite"/>
    </source>
</evidence>
<dbReference type="InterPro" id="IPR050109">
    <property type="entry name" value="HTH-type_TetR-like_transc_reg"/>
</dbReference>
<keyword evidence="2 4" id="KW-0238">DNA-binding</keyword>
<dbReference type="InterPro" id="IPR001647">
    <property type="entry name" value="HTH_TetR"/>
</dbReference>
<feature type="region of interest" description="Disordered" evidence="5">
    <location>
        <begin position="1"/>
        <end position="26"/>
    </location>
</feature>
<feature type="domain" description="HTH tetR-type" evidence="6">
    <location>
        <begin position="28"/>
        <end position="88"/>
    </location>
</feature>
<evidence type="ECO:0000259" key="6">
    <source>
        <dbReference type="PROSITE" id="PS50977"/>
    </source>
</evidence>
<dbReference type="GO" id="GO:0003700">
    <property type="term" value="F:DNA-binding transcription factor activity"/>
    <property type="evidence" value="ECO:0007669"/>
    <property type="project" value="TreeGrafter"/>
</dbReference>
<evidence type="ECO:0000313" key="8">
    <source>
        <dbReference type="Proteomes" id="UP000323300"/>
    </source>
</evidence>
<reference evidence="7 8" key="1">
    <citation type="submission" date="2016-10" db="EMBL/GenBank/DDBJ databases">
        <authorList>
            <person name="Varghese N."/>
            <person name="Submissions S."/>
        </authorList>
    </citation>
    <scope>NUCLEOTIDE SEQUENCE [LARGE SCALE GENOMIC DNA]</scope>
    <source>
        <strain evidence="7 8">DSM 21822</strain>
    </source>
</reference>
<dbReference type="SUPFAM" id="SSF48498">
    <property type="entry name" value="Tetracyclin repressor-like, C-terminal domain"/>
    <property type="match status" value="1"/>
</dbReference>
<gene>
    <name evidence="7" type="ORF">SAMN04488498_10740</name>
</gene>
<proteinExistence type="predicted"/>
<organism evidence="7 8">
    <name type="scientific">Neomesorhizobium albiziae</name>
    <dbReference type="NCBI Taxonomy" id="335020"/>
    <lineage>
        <taxon>Bacteria</taxon>
        <taxon>Pseudomonadati</taxon>
        <taxon>Pseudomonadota</taxon>
        <taxon>Alphaproteobacteria</taxon>
        <taxon>Hyphomicrobiales</taxon>
        <taxon>Phyllobacteriaceae</taxon>
        <taxon>Neomesorhizobium</taxon>
    </lineage>
</organism>
<dbReference type="PANTHER" id="PTHR30055:SF234">
    <property type="entry name" value="HTH-TYPE TRANSCRIPTIONAL REGULATOR BETI"/>
    <property type="match status" value="1"/>
</dbReference>
<dbReference type="InterPro" id="IPR009057">
    <property type="entry name" value="Homeodomain-like_sf"/>
</dbReference>
<protein>
    <submittedName>
        <fullName evidence="7">Transcriptional regulator, TetR family</fullName>
    </submittedName>
</protein>
<evidence type="ECO:0000256" key="2">
    <source>
        <dbReference type="ARBA" id="ARBA00023125"/>
    </source>
</evidence>
<keyword evidence="3" id="KW-0804">Transcription</keyword>
<evidence type="ECO:0000256" key="1">
    <source>
        <dbReference type="ARBA" id="ARBA00023015"/>
    </source>
</evidence>
<feature type="DNA-binding region" description="H-T-H motif" evidence="4">
    <location>
        <begin position="51"/>
        <end position="70"/>
    </location>
</feature>
<name>A0A1I3ZY78_9HYPH</name>
<dbReference type="PROSITE" id="PS50977">
    <property type="entry name" value="HTH_TETR_2"/>
    <property type="match status" value="1"/>
</dbReference>
<dbReference type="SUPFAM" id="SSF46689">
    <property type="entry name" value="Homeodomain-like"/>
    <property type="match status" value="1"/>
</dbReference>
<keyword evidence="8" id="KW-1185">Reference proteome</keyword>
<evidence type="ECO:0000256" key="4">
    <source>
        <dbReference type="PROSITE-ProRule" id="PRU00335"/>
    </source>
</evidence>
<sequence>MEDLALPGQFELPVDNDSQAPSRAERRDQQIQRILDAAKACFIRSGFQGASMHQICAEAGMSPGALYRYFPSKEAIIRAIVEADRKQDAEKFAAMDKNPCVVDGIVNCAMDHIRYTHENGNAPIFAEIATESLRNETIREIGDYCMDEVQHQFRNYVQAALDRGEIDPVVELDALLPMMMAIGQGLAINGLPGKGVSYDRIEKMFRATTAALLRPTRKCDPAKN</sequence>
<dbReference type="Gene3D" id="1.10.357.10">
    <property type="entry name" value="Tetracycline Repressor, domain 2"/>
    <property type="match status" value="1"/>
</dbReference>
<dbReference type="FunFam" id="1.10.10.60:FF:000141">
    <property type="entry name" value="TetR family transcriptional regulator"/>
    <property type="match status" value="1"/>
</dbReference>
<dbReference type="RefSeq" id="WP_149760652.1">
    <property type="nucleotide sequence ID" value="NZ_BSPE01000070.1"/>
</dbReference>
<dbReference type="InterPro" id="IPR036271">
    <property type="entry name" value="Tet_transcr_reg_TetR-rel_C_sf"/>
</dbReference>
<evidence type="ECO:0000313" key="7">
    <source>
        <dbReference type="EMBL" id="SFK49074.1"/>
    </source>
</evidence>
<dbReference type="EMBL" id="FOSL01000007">
    <property type="protein sequence ID" value="SFK49074.1"/>
    <property type="molecule type" value="Genomic_DNA"/>
</dbReference>
<accession>A0A1I3ZY78</accession>
<dbReference type="OrthoDB" id="9802802at2"/>
<dbReference type="Gene3D" id="1.10.10.60">
    <property type="entry name" value="Homeodomain-like"/>
    <property type="match status" value="1"/>
</dbReference>
<dbReference type="Pfam" id="PF00440">
    <property type="entry name" value="TetR_N"/>
    <property type="match status" value="1"/>
</dbReference>
<dbReference type="Proteomes" id="UP000323300">
    <property type="component" value="Unassembled WGS sequence"/>
</dbReference>
<dbReference type="PRINTS" id="PR00455">
    <property type="entry name" value="HTHTETR"/>
</dbReference>
<dbReference type="GO" id="GO:0000976">
    <property type="term" value="F:transcription cis-regulatory region binding"/>
    <property type="evidence" value="ECO:0007669"/>
    <property type="project" value="TreeGrafter"/>
</dbReference>